<name>C0P542_MAIZE</name>
<proteinExistence type="evidence at transcript level"/>
<feature type="region of interest" description="Disordered" evidence="1">
    <location>
        <begin position="57"/>
        <end position="89"/>
    </location>
</feature>
<feature type="compositionally biased region" description="Low complexity" evidence="1">
    <location>
        <begin position="57"/>
        <end position="75"/>
    </location>
</feature>
<evidence type="ECO:0000256" key="1">
    <source>
        <dbReference type="SAM" id="MobiDB-lite"/>
    </source>
</evidence>
<evidence type="ECO:0000313" key="2">
    <source>
        <dbReference type="EMBL" id="ACN28108.1"/>
    </source>
</evidence>
<accession>C0P542</accession>
<dbReference type="AlphaFoldDB" id="C0P542"/>
<dbReference type="EMBL" id="BT063411">
    <property type="protein sequence ID" value="ACN28108.1"/>
    <property type="molecule type" value="mRNA"/>
</dbReference>
<protein>
    <submittedName>
        <fullName evidence="2">Uncharacterized protein</fullName>
    </submittedName>
</protein>
<dbReference type="KEGG" id="zma:100382171"/>
<dbReference type="OrthoDB" id="1841988at2759"/>
<dbReference type="RefSeq" id="NP_001308327.1">
    <property type="nucleotide sequence ID" value="NM_001321398.1"/>
</dbReference>
<dbReference type="GeneID" id="100382171"/>
<sequence length="230" mass="25371">MRRRRRRPRGCRPTCRAATSRCTWASGGAGSWCPSRYWTAPSSGPCCGAPRRSLGSRAPAAPAAPSSSPARRSPSAPSPPRSPAPGERAPVSCRRVLGIWMPPRTLRRRLFEIRFIGSAHRPQLAHSLGDGESTYDVNGVCKYRLLEKRYRWWCMACARPPARTGTGDRRPGDGGGDRWSDMDAWTERELQSFTAGYLTSCWPLLCALHVRCLCCVLSVHGRTPAASRYG</sequence>
<reference evidence="2" key="1">
    <citation type="journal article" date="2009" name="PLoS Genet.">
        <title>Sequencing, mapping, and analysis of 27,455 maize full-length cDNAs.</title>
        <authorList>
            <person name="Soderlund C."/>
            <person name="Descour A."/>
            <person name="Kudrna D."/>
            <person name="Bomhoff M."/>
            <person name="Boyd L."/>
            <person name="Currie J."/>
            <person name="Angelova A."/>
            <person name="Collura K."/>
            <person name="Wissotski M."/>
            <person name="Ashley E."/>
            <person name="Morrow D."/>
            <person name="Fernandes J."/>
            <person name="Walbot V."/>
            <person name="Yu Y."/>
        </authorList>
    </citation>
    <scope>NUCLEOTIDE SEQUENCE</scope>
    <source>
        <strain evidence="2">B73</strain>
    </source>
</reference>
<organism evidence="2">
    <name type="scientific">Zea mays</name>
    <name type="common">Maize</name>
    <dbReference type="NCBI Taxonomy" id="4577"/>
    <lineage>
        <taxon>Eukaryota</taxon>
        <taxon>Viridiplantae</taxon>
        <taxon>Streptophyta</taxon>
        <taxon>Embryophyta</taxon>
        <taxon>Tracheophyta</taxon>
        <taxon>Spermatophyta</taxon>
        <taxon>Magnoliopsida</taxon>
        <taxon>Liliopsida</taxon>
        <taxon>Poales</taxon>
        <taxon>Poaceae</taxon>
        <taxon>PACMAD clade</taxon>
        <taxon>Panicoideae</taxon>
        <taxon>Andropogonodae</taxon>
        <taxon>Andropogoneae</taxon>
        <taxon>Tripsacinae</taxon>
        <taxon>Zea</taxon>
    </lineage>
</organism>